<dbReference type="SMART" id="SM00710">
    <property type="entry name" value="PbH1"/>
    <property type="match status" value="6"/>
</dbReference>
<comment type="caution">
    <text evidence="3">The sequence shown here is derived from an EMBL/GenBank/DDBJ whole genome shotgun (WGS) entry which is preliminary data.</text>
</comment>
<dbReference type="PANTHER" id="PTHR36453">
    <property type="entry name" value="SECRETED PROTEIN-RELATED"/>
    <property type="match status" value="1"/>
</dbReference>
<gene>
    <name evidence="3" type="ORF">PTI45_04577</name>
</gene>
<accession>A0A1E3KZJ1</accession>
<organism evidence="3 4">
    <name type="scientific">Paenibacillus nuruki</name>
    <dbReference type="NCBI Taxonomy" id="1886670"/>
    <lineage>
        <taxon>Bacteria</taxon>
        <taxon>Bacillati</taxon>
        <taxon>Bacillota</taxon>
        <taxon>Bacilli</taxon>
        <taxon>Bacillales</taxon>
        <taxon>Paenibacillaceae</taxon>
        <taxon>Paenibacillus</taxon>
    </lineage>
</organism>
<keyword evidence="4" id="KW-1185">Reference proteome</keyword>
<reference evidence="3 4" key="1">
    <citation type="submission" date="2016-08" db="EMBL/GenBank/DDBJ databases">
        <title>Genome sequencing of Paenibacillus sp. TI45-13ar, isolated from Korean traditional nuruk.</title>
        <authorList>
            <person name="Kim S.-J."/>
        </authorList>
    </citation>
    <scope>NUCLEOTIDE SEQUENCE [LARGE SCALE GENOMIC DNA]</scope>
    <source>
        <strain evidence="3 4">TI45-13ar</strain>
    </source>
</reference>
<dbReference type="InterPro" id="IPR012334">
    <property type="entry name" value="Pectin_lyas_fold"/>
</dbReference>
<evidence type="ECO:0000256" key="1">
    <source>
        <dbReference type="SAM" id="SignalP"/>
    </source>
</evidence>
<dbReference type="EMBL" id="MDER01000096">
    <property type="protein sequence ID" value="ODP26120.1"/>
    <property type="molecule type" value="Genomic_DNA"/>
</dbReference>
<dbReference type="Proteomes" id="UP000094578">
    <property type="component" value="Unassembled WGS sequence"/>
</dbReference>
<evidence type="ECO:0000313" key="4">
    <source>
        <dbReference type="Proteomes" id="UP000094578"/>
    </source>
</evidence>
<feature type="domain" description="Right handed beta helix" evidence="2">
    <location>
        <begin position="519"/>
        <end position="656"/>
    </location>
</feature>
<dbReference type="AlphaFoldDB" id="A0A1E3KZJ1"/>
<dbReference type="InterPro" id="IPR006626">
    <property type="entry name" value="PbH1"/>
</dbReference>
<proteinExistence type="predicted"/>
<protein>
    <recommendedName>
        <fullName evidence="2">Right handed beta helix domain-containing protein</fullName>
    </recommendedName>
</protein>
<name>A0A1E3KZJ1_9BACL</name>
<keyword evidence="1" id="KW-0732">Signal</keyword>
<dbReference type="InterPro" id="IPR039448">
    <property type="entry name" value="Beta_helix"/>
</dbReference>
<dbReference type="PATRIC" id="fig|1886670.3.peg.4599"/>
<dbReference type="PANTHER" id="PTHR36453:SF1">
    <property type="entry name" value="RIGHT HANDED BETA HELIX DOMAIN-CONTAINING PROTEIN"/>
    <property type="match status" value="1"/>
</dbReference>
<evidence type="ECO:0000313" key="3">
    <source>
        <dbReference type="EMBL" id="ODP26120.1"/>
    </source>
</evidence>
<dbReference type="Gene3D" id="2.160.20.10">
    <property type="entry name" value="Single-stranded right-handed beta-helix, Pectin lyase-like"/>
    <property type="match status" value="2"/>
</dbReference>
<feature type="chain" id="PRO_5009131160" description="Right handed beta helix domain-containing protein" evidence="1">
    <location>
        <begin position="30"/>
        <end position="817"/>
    </location>
</feature>
<dbReference type="RefSeq" id="WP_069329878.1">
    <property type="nucleotide sequence ID" value="NZ_MDER01000096.1"/>
</dbReference>
<feature type="signal peptide" evidence="1">
    <location>
        <begin position="1"/>
        <end position="29"/>
    </location>
</feature>
<sequence length="817" mass="89117">MVTTTKWVAWILSLSLMITLLPTGQTSYAATNQMLSSGNTVATNVNLYVDPTGNDTTGTGTKLAPFKSLFKARSTIRAYKGNLPAGGVTVWVKGGTYNLATTFDLNAQDSGTPDKPVIYRTYPGETVTLTTGKGIDPTSWQPLSADAAARVNPSIQPSKLRELDVASLNIQNIAGFAGGTTFTEQWGIVDLIVDGIRQPISQWPNENQNIASNRAGWVTMNGSADSKSFYYGEGGIPENGITDDEVNQDGTNRIQRWKASMAKGHDLYLKGFWRTAWSPVTSKVGAIYPNDHIISLYDIPSGGMGDKFSKTVVTTNTLKSSTVSIDVYRPNLMSSASVQKDVYTPAFSVPSANVNLFNVTASVYGLANDEPFIPDTSVSYRVGTGKEEWKAINYLDEIDVPGEWALDFKDGKIYYYPTGDLTKQMITLSDNKASIIKMSDASYIQWLGFTVEGGMGNGIEMQRSHHMKLAGNTVCYVTGTGIVDYYGNNNLIQSNDVFEIGAAGISMGYSGDRTTLTASNSRINNNHISNIGTLISLEGIVIRESVGIKVDHNLIHDTPKAAVKYTSDNNLLFEYNEIHNTSLVESDSGAFYTPQDWTSYGNVLRYNFIHHNKRSHGFYFDDGDSGDIVSKNIIQQSQIAFIMGGGHDNLAQNNLIIASRAAGQIDDRGITRGYTATSTYAQNLISKNPTSGAWLQYGKDLKATYGYTTNLWADILNPEWHPEYPNGSSISNNVFVQTGAVTTPKKGSFTVANNVILNTIADAQFYNANTMDYRTNNASILSKFTDLNTIFPQIGLSQDEYRVQVVSRSASGGMSNH</sequence>
<dbReference type="SUPFAM" id="SSF51126">
    <property type="entry name" value="Pectin lyase-like"/>
    <property type="match status" value="1"/>
</dbReference>
<evidence type="ECO:0000259" key="2">
    <source>
        <dbReference type="Pfam" id="PF13229"/>
    </source>
</evidence>
<dbReference type="Pfam" id="PF13229">
    <property type="entry name" value="Beta_helix"/>
    <property type="match status" value="1"/>
</dbReference>
<dbReference type="InterPro" id="IPR011050">
    <property type="entry name" value="Pectin_lyase_fold/virulence"/>
</dbReference>
<dbReference type="STRING" id="1886670.PTI45_04577"/>